<sequence length="48" mass="5549">MNYVIMCVIFTMQMRACPKDSCRKGLTSFRLMVNLPSFLRVKALLSMC</sequence>
<name>A0A2P2JXK5_RHIMU</name>
<proteinExistence type="predicted"/>
<reference evidence="1" key="1">
    <citation type="submission" date="2018-02" db="EMBL/GenBank/DDBJ databases">
        <title>Rhizophora mucronata_Transcriptome.</title>
        <authorList>
            <person name="Meera S.P."/>
            <person name="Sreeshan A."/>
            <person name="Augustine A."/>
        </authorList>
    </citation>
    <scope>NUCLEOTIDE SEQUENCE</scope>
    <source>
        <tissue evidence="1">Leaf</tissue>
    </source>
</reference>
<dbReference type="AlphaFoldDB" id="A0A2P2JXK5"/>
<protein>
    <submittedName>
        <fullName evidence="1">Uncharacterized protein</fullName>
    </submittedName>
</protein>
<accession>A0A2P2JXK5</accession>
<evidence type="ECO:0000313" key="1">
    <source>
        <dbReference type="EMBL" id="MBW98217.1"/>
    </source>
</evidence>
<organism evidence="1">
    <name type="scientific">Rhizophora mucronata</name>
    <name type="common">Asiatic mangrove</name>
    <dbReference type="NCBI Taxonomy" id="61149"/>
    <lineage>
        <taxon>Eukaryota</taxon>
        <taxon>Viridiplantae</taxon>
        <taxon>Streptophyta</taxon>
        <taxon>Embryophyta</taxon>
        <taxon>Tracheophyta</taxon>
        <taxon>Spermatophyta</taxon>
        <taxon>Magnoliopsida</taxon>
        <taxon>eudicotyledons</taxon>
        <taxon>Gunneridae</taxon>
        <taxon>Pentapetalae</taxon>
        <taxon>rosids</taxon>
        <taxon>fabids</taxon>
        <taxon>Malpighiales</taxon>
        <taxon>Rhizophoraceae</taxon>
        <taxon>Rhizophora</taxon>
    </lineage>
</organism>
<dbReference type="EMBL" id="GGEC01017734">
    <property type="protein sequence ID" value="MBW98217.1"/>
    <property type="molecule type" value="Transcribed_RNA"/>
</dbReference>